<sequence>MELKVTAYEVDTDGVATVRFNRPDRGNSWTTRMNAEYRHIMALLDADPAVRVVVLTGAGKQFCVGADFKALDLYAGGDKDYIVSVRPDDFAQPGHGVRDEFNHELVWHWGLRKPVIAAINGACAGIAVAIAGFCDLRYAIEGAKLTTATARLGLPAEYGLAWILPRLMGVTHAADVLLTGRIFLAEEARHMGFLNDVFSVEEFDARVKAIARTIATTVSPQAALTTKRQLYGELMELNVGECIEQSKVLINELMRGGDYREGVEALQQRRLPRFDSLPGSRS</sequence>
<evidence type="ECO:0000313" key="5">
    <source>
        <dbReference type="Proteomes" id="UP001242288"/>
    </source>
</evidence>
<dbReference type="Proteomes" id="UP001209412">
    <property type="component" value="Unassembled WGS sequence"/>
</dbReference>
<evidence type="ECO:0000313" key="4">
    <source>
        <dbReference type="Proteomes" id="UP001209412"/>
    </source>
</evidence>
<dbReference type="Proteomes" id="UP001242288">
    <property type="component" value="Unassembled WGS sequence"/>
</dbReference>
<name>A0AAP5EY89_9BURK</name>
<evidence type="ECO:0000313" key="2">
    <source>
        <dbReference type="EMBL" id="MCX4149922.1"/>
    </source>
</evidence>
<dbReference type="EMBL" id="JAPKHW010000035">
    <property type="protein sequence ID" value="MCX4149922.1"/>
    <property type="molecule type" value="Genomic_DNA"/>
</dbReference>
<dbReference type="Pfam" id="PF00378">
    <property type="entry name" value="ECH_1"/>
    <property type="match status" value="1"/>
</dbReference>
<accession>A0AAP5EY89</accession>
<dbReference type="CDD" id="cd06558">
    <property type="entry name" value="crotonase-like"/>
    <property type="match status" value="1"/>
</dbReference>
<evidence type="ECO:0000313" key="3">
    <source>
        <dbReference type="EMBL" id="MDQ6411740.1"/>
    </source>
</evidence>
<dbReference type="PANTHER" id="PTHR43684:SF4">
    <property type="entry name" value="ENOYL-COA HYDRATASE_ISOMERASE FAMILY PROTEIN (AFU_ORTHOLOGUE AFUA_1G01890)"/>
    <property type="match status" value="1"/>
</dbReference>
<dbReference type="InterPro" id="IPR051053">
    <property type="entry name" value="ECH/Chromodomain_protein"/>
</dbReference>
<protein>
    <submittedName>
        <fullName evidence="3">Enoyl-CoA hydratase-related protein</fullName>
    </submittedName>
</protein>
<gene>
    <name evidence="3" type="ORF">NIE36_31785</name>
    <name evidence="2" type="ORF">OSB80_31850</name>
</gene>
<dbReference type="RefSeq" id="WP_266260715.1">
    <property type="nucleotide sequence ID" value="NZ_JAMXWF010000035.1"/>
</dbReference>
<keyword evidence="4" id="KW-1185">Reference proteome</keyword>
<dbReference type="InterPro" id="IPR001753">
    <property type="entry name" value="Enoyl-CoA_hydra/iso"/>
</dbReference>
<evidence type="ECO:0000256" key="1">
    <source>
        <dbReference type="ARBA" id="ARBA00005254"/>
    </source>
</evidence>
<dbReference type="GO" id="GO:0003824">
    <property type="term" value="F:catalytic activity"/>
    <property type="evidence" value="ECO:0007669"/>
    <property type="project" value="UniProtKB-ARBA"/>
</dbReference>
<reference evidence="3" key="1">
    <citation type="submission" date="2022-06" db="EMBL/GenBank/DDBJ databases">
        <title>PHB producers.</title>
        <authorList>
            <person name="Besaury L."/>
        </authorList>
    </citation>
    <scope>NUCLEOTIDE SEQUENCE</scope>
    <source>
        <strain evidence="3 4">SEWS6</strain>
    </source>
</reference>
<proteinExistence type="inferred from homology"/>
<dbReference type="Gene3D" id="3.90.226.10">
    <property type="entry name" value="2-enoyl-CoA Hydratase, Chain A, domain 1"/>
    <property type="match status" value="1"/>
</dbReference>
<dbReference type="InterPro" id="IPR029045">
    <property type="entry name" value="ClpP/crotonase-like_dom_sf"/>
</dbReference>
<dbReference type="AlphaFoldDB" id="A0AAP5EY89"/>
<comment type="similarity">
    <text evidence="1">Belongs to the enoyl-CoA hydratase/isomerase family.</text>
</comment>
<comment type="caution">
    <text evidence="3">The sequence shown here is derived from an EMBL/GenBank/DDBJ whole genome shotgun (WGS) entry which is preliminary data.</text>
</comment>
<dbReference type="EMBL" id="JAMXWF010000035">
    <property type="protein sequence ID" value="MDQ6411740.1"/>
    <property type="molecule type" value="Genomic_DNA"/>
</dbReference>
<dbReference type="SUPFAM" id="SSF52096">
    <property type="entry name" value="ClpP/crotonase"/>
    <property type="match status" value="1"/>
</dbReference>
<organism evidence="3 5">
    <name type="scientific">Paraburkholderia madseniana</name>
    <dbReference type="NCBI Taxonomy" id="2599607"/>
    <lineage>
        <taxon>Bacteria</taxon>
        <taxon>Pseudomonadati</taxon>
        <taxon>Pseudomonadota</taxon>
        <taxon>Betaproteobacteria</taxon>
        <taxon>Burkholderiales</taxon>
        <taxon>Burkholderiaceae</taxon>
        <taxon>Paraburkholderia</taxon>
    </lineage>
</organism>
<dbReference type="PANTHER" id="PTHR43684">
    <property type="match status" value="1"/>
</dbReference>